<keyword evidence="1" id="KW-0472">Membrane</keyword>
<dbReference type="InterPro" id="IPR007060">
    <property type="entry name" value="FtsL/DivIC"/>
</dbReference>
<dbReference type="RefSeq" id="WP_217790245.1">
    <property type="nucleotide sequence ID" value="NZ_JAHSPG010000002.1"/>
</dbReference>
<feature type="transmembrane region" description="Helical" evidence="1">
    <location>
        <begin position="12"/>
        <end position="29"/>
    </location>
</feature>
<name>A0A9E2S8N3_9BACT</name>
<dbReference type="Proteomes" id="UP000812270">
    <property type="component" value="Unassembled WGS sequence"/>
</dbReference>
<accession>A0A9E2S8N3</accession>
<evidence type="ECO:0000313" key="3">
    <source>
        <dbReference type="Proteomes" id="UP000812270"/>
    </source>
</evidence>
<sequence>MALLNKIPSWIKNKYALTVLGFAIWMIFFDDRDIITTHFRQPNELKQLQKSELYYQEQIDLTKAELEELKANPATLEKYAREKYFMKRDSEDLFIINK</sequence>
<keyword evidence="1" id="KW-0812">Transmembrane</keyword>
<keyword evidence="3" id="KW-1185">Reference proteome</keyword>
<comment type="caution">
    <text evidence="2">The sequence shown here is derived from an EMBL/GenBank/DDBJ whole genome shotgun (WGS) entry which is preliminary data.</text>
</comment>
<proteinExistence type="predicted"/>
<dbReference type="Pfam" id="PF04977">
    <property type="entry name" value="DivIC"/>
    <property type="match status" value="1"/>
</dbReference>
<protein>
    <submittedName>
        <fullName evidence="2">Septum formation initiator family protein</fullName>
    </submittedName>
</protein>
<organism evidence="2 3">
    <name type="scientific">Pinibacter aurantiacus</name>
    <dbReference type="NCBI Taxonomy" id="2851599"/>
    <lineage>
        <taxon>Bacteria</taxon>
        <taxon>Pseudomonadati</taxon>
        <taxon>Bacteroidota</taxon>
        <taxon>Chitinophagia</taxon>
        <taxon>Chitinophagales</taxon>
        <taxon>Chitinophagaceae</taxon>
        <taxon>Pinibacter</taxon>
    </lineage>
</organism>
<evidence type="ECO:0000256" key="1">
    <source>
        <dbReference type="SAM" id="Phobius"/>
    </source>
</evidence>
<keyword evidence="1" id="KW-1133">Transmembrane helix</keyword>
<dbReference type="AlphaFoldDB" id="A0A9E2S8N3"/>
<evidence type="ECO:0000313" key="2">
    <source>
        <dbReference type="EMBL" id="MBV4356619.1"/>
    </source>
</evidence>
<gene>
    <name evidence="2" type="ORF">KTO63_05610</name>
</gene>
<reference evidence="2" key="1">
    <citation type="submission" date="2021-06" db="EMBL/GenBank/DDBJ databases">
        <authorList>
            <person name="Huq M.A."/>
        </authorList>
    </citation>
    <scope>NUCLEOTIDE SEQUENCE</scope>
    <source>
        <strain evidence="2">MAH-26</strain>
    </source>
</reference>
<dbReference type="EMBL" id="JAHSPG010000002">
    <property type="protein sequence ID" value="MBV4356619.1"/>
    <property type="molecule type" value="Genomic_DNA"/>
</dbReference>